<dbReference type="GO" id="GO:0005524">
    <property type="term" value="F:ATP binding"/>
    <property type="evidence" value="ECO:0007669"/>
    <property type="project" value="UniProtKB-KW"/>
</dbReference>
<evidence type="ECO:0000256" key="3">
    <source>
        <dbReference type="ARBA" id="ARBA00022448"/>
    </source>
</evidence>
<evidence type="ECO:0000256" key="4">
    <source>
        <dbReference type="ARBA" id="ARBA00022692"/>
    </source>
</evidence>
<feature type="domain" description="ABC transmembrane type-1" evidence="14">
    <location>
        <begin position="174"/>
        <end position="441"/>
    </location>
</feature>
<feature type="transmembrane region" description="Helical" evidence="12">
    <location>
        <begin position="280"/>
        <end position="302"/>
    </location>
</feature>
<dbReference type="GO" id="GO:0140359">
    <property type="term" value="F:ABC-type transporter activity"/>
    <property type="evidence" value="ECO:0007669"/>
    <property type="project" value="InterPro"/>
</dbReference>
<protein>
    <recommendedName>
        <fullName evidence="17">Multidrug resistance-associated protein 5</fullName>
    </recommendedName>
</protein>
<keyword evidence="8 12" id="KW-1133">Transmembrane helix</keyword>
<keyword evidence="10" id="KW-0325">Glycoprotein</keyword>
<dbReference type="OrthoDB" id="6500128at2759"/>
<dbReference type="Proteomes" id="UP000235965">
    <property type="component" value="Unassembled WGS sequence"/>
</dbReference>
<feature type="region of interest" description="Disordered" evidence="11">
    <location>
        <begin position="769"/>
        <end position="804"/>
    </location>
</feature>
<dbReference type="FunFam" id="3.40.50.300:FF:000997">
    <property type="entry name" value="Multidrug resistance-associated protein 1"/>
    <property type="match status" value="1"/>
</dbReference>
<gene>
    <name evidence="15" type="ORF">B7P43_G07584</name>
</gene>
<evidence type="ECO:0000313" key="15">
    <source>
        <dbReference type="EMBL" id="PNF28145.1"/>
    </source>
</evidence>
<dbReference type="PROSITE" id="PS00211">
    <property type="entry name" value="ABC_TRANSPORTER_1"/>
    <property type="match status" value="1"/>
</dbReference>
<dbReference type="Gene3D" id="1.20.1560.10">
    <property type="entry name" value="ABC transporter type 1, transmembrane domain"/>
    <property type="match status" value="2"/>
</dbReference>
<feature type="transmembrane region" description="Helical" evidence="12">
    <location>
        <begin position="308"/>
        <end position="326"/>
    </location>
</feature>
<keyword evidence="4 12" id="KW-0812">Transmembrane</keyword>
<dbReference type="SUPFAM" id="SSF90123">
    <property type="entry name" value="ABC transporter transmembrane region"/>
    <property type="match status" value="2"/>
</dbReference>
<dbReference type="PANTHER" id="PTHR24223">
    <property type="entry name" value="ATP-BINDING CASSETTE SUB-FAMILY C"/>
    <property type="match status" value="1"/>
</dbReference>
<dbReference type="InterPro" id="IPR027417">
    <property type="entry name" value="P-loop_NTPase"/>
</dbReference>
<feature type="transmembrane region" description="Helical" evidence="12">
    <location>
        <begin position="211"/>
        <end position="233"/>
    </location>
</feature>
<evidence type="ECO:0000313" key="16">
    <source>
        <dbReference type="Proteomes" id="UP000235965"/>
    </source>
</evidence>
<dbReference type="STRING" id="105785.A0A2J7QHS3"/>
<dbReference type="InterPro" id="IPR017871">
    <property type="entry name" value="ABC_transporter-like_CS"/>
</dbReference>
<dbReference type="Gene3D" id="3.40.50.300">
    <property type="entry name" value="P-loop containing nucleotide triphosphate hydrolases"/>
    <property type="match status" value="1"/>
</dbReference>
<evidence type="ECO:0000256" key="1">
    <source>
        <dbReference type="ARBA" id="ARBA00004127"/>
    </source>
</evidence>
<accession>A0A2J7QHS3</accession>
<dbReference type="PANTHER" id="PTHR24223:SF447">
    <property type="entry name" value="MULTIDRUG RESISTANCE-ASSOCIATED PROTEIN 5"/>
    <property type="match status" value="1"/>
</dbReference>
<dbReference type="SMART" id="SM00382">
    <property type="entry name" value="AAA"/>
    <property type="match status" value="1"/>
</dbReference>
<reference evidence="15 16" key="1">
    <citation type="submission" date="2017-12" db="EMBL/GenBank/DDBJ databases">
        <title>Hemimetabolous genomes reveal molecular basis of termite eusociality.</title>
        <authorList>
            <person name="Harrison M.C."/>
            <person name="Jongepier E."/>
            <person name="Robertson H.M."/>
            <person name="Arning N."/>
            <person name="Bitard-Feildel T."/>
            <person name="Chao H."/>
            <person name="Childers C.P."/>
            <person name="Dinh H."/>
            <person name="Doddapaneni H."/>
            <person name="Dugan S."/>
            <person name="Gowin J."/>
            <person name="Greiner C."/>
            <person name="Han Y."/>
            <person name="Hu H."/>
            <person name="Hughes D.S.T."/>
            <person name="Huylmans A.-K."/>
            <person name="Kemena C."/>
            <person name="Kremer L.P.M."/>
            <person name="Lee S.L."/>
            <person name="Lopez-Ezquerra A."/>
            <person name="Mallet L."/>
            <person name="Monroy-Kuhn J.M."/>
            <person name="Moser A."/>
            <person name="Murali S.C."/>
            <person name="Muzny D.M."/>
            <person name="Otani S."/>
            <person name="Piulachs M.-D."/>
            <person name="Poelchau M."/>
            <person name="Qu J."/>
            <person name="Schaub F."/>
            <person name="Wada-Katsumata A."/>
            <person name="Worley K.C."/>
            <person name="Xie Q."/>
            <person name="Ylla G."/>
            <person name="Poulsen M."/>
            <person name="Gibbs R.A."/>
            <person name="Schal C."/>
            <person name="Richards S."/>
            <person name="Belles X."/>
            <person name="Korb J."/>
            <person name="Bornberg-Bauer E."/>
        </authorList>
    </citation>
    <scope>NUCLEOTIDE SEQUENCE [LARGE SCALE GENOMIC DNA]</scope>
    <source>
        <tissue evidence="15">Whole body</tissue>
    </source>
</reference>
<feature type="region of interest" description="Disordered" evidence="11">
    <location>
        <begin position="1"/>
        <end position="43"/>
    </location>
</feature>
<dbReference type="Pfam" id="PF00005">
    <property type="entry name" value="ABC_tran"/>
    <property type="match status" value="1"/>
</dbReference>
<comment type="subcellular location">
    <subcellularLocation>
        <location evidence="1">Endomembrane system</location>
        <topology evidence="1">Multi-pass membrane protein</topology>
    </subcellularLocation>
</comment>
<evidence type="ECO:0000256" key="7">
    <source>
        <dbReference type="ARBA" id="ARBA00022840"/>
    </source>
</evidence>
<dbReference type="PROSITE" id="PS50893">
    <property type="entry name" value="ABC_TRANSPORTER_2"/>
    <property type="match status" value="1"/>
</dbReference>
<sequence>MADSSKEGIFVEGGGVQTCPPPRLYTPKDPANDSVRSIPKEGGGSMVRHGPYRAYVYAPPQYTPGRGIRKYKTALKNLIPVRKEARQKDVISVDSAGFLSFISFSWMSKYIYKAYRVGLTAEDIPEVSPLDSCDLNAQRLELLWQEEVSHKGPKRASFGSAVWRFIRTRVIVSSIVFLLSLALGFVSSTIFMRKLLEYAEDENGDVMMGVTWALCLTLAEFLRVILFSWNWALNYRTAIRLRSACLAMLYRKVVRLNSLGAKSGGLINLFSSDGQRVFDMVLFGPMIVGGPVVTVLGVFYILWLLGPWALLGMTTFLLFYPAQYGLSRLMGYLRGKTVTVSDQRVRLITEILSSIKFVKMYAWEKCFAKAILQVRKKEHDYLQKTAYCQSLSISMAPTVPVISAIITFLAHVGAGNSLTAAQAFSLIAYMMRHMQPLLHLGCEFGLKICSGRKAVLRLQAILLLEDIVPYITRPIDRTQAICISVGTFSWDSVAVRRSSAATEKSDVSALGAMSGRTTATDQEKEKLNPYESSEHQSANVLTNISFQVAKGQLIGVCGQVGSGKTALLLAALGQLHLSSGRVMRDGSCAYVSQEPWILNASLRNNILFGESFDSKRYYETIYRCSLSQDINMLPGGDETEIGERGINLSGGQKQRVALARALYANRDIYLLDDPLSAVDARVGAHIFNRCILQALKHKTVILVTHHVQYLKHCNQVYMMKDGRVCDHGTHEELMDREQDYAVMVKTHSSETGDQSQCVLEEEHLLVGDGESFDPGHDAADREKNRRVSSSSQGSEKLDPRGAEQLTVPEMIQKGSIRFDTYQRYISAAGGYYMALLACLCFLLNVGSTAFSSWWLASWIRAGGGNATVFVNNQTMPSHNINDNPDFPMYQLVYAVTIPVILGTSLLRGLTFTKVTLRASSYLHNKLFKKMMHSPMHFFETTPTGRMQNIFSRDMDEVDVWLPITVESIMQNMWIILFAILFVCLAFPWFIIPLLVLAAIYYVISKVFRVSVRDLKRLENVSRSPIISWVGTTVQGLSTIHAFGKQSDFMARFMKMFDENTTCLYLCCIAMRWLAVRIDTLAGDTSRQQNMSADDVANYYFGLHPPSELLKPLHFGSWFCFLLQMNRL</sequence>
<dbReference type="EMBL" id="NEVH01013964">
    <property type="protein sequence ID" value="PNF28145.1"/>
    <property type="molecule type" value="Genomic_DNA"/>
</dbReference>
<evidence type="ECO:0000256" key="8">
    <source>
        <dbReference type="ARBA" id="ARBA00022989"/>
    </source>
</evidence>
<keyword evidence="5" id="KW-0677">Repeat</keyword>
<feature type="domain" description="ABC transmembrane type-1" evidence="14">
    <location>
        <begin position="835"/>
        <end position="1082"/>
    </location>
</feature>
<feature type="compositionally biased region" description="Basic and acidic residues" evidence="11">
    <location>
        <begin position="773"/>
        <end position="785"/>
    </location>
</feature>
<dbReference type="InterPro" id="IPR050173">
    <property type="entry name" value="ABC_transporter_C-like"/>
</dbReference>
<dbReference type="CDD" id="cd18592">
    <property type="entry name" value="ABC_6TM_MRP5_8_9_D1"/>
    <property type="match status" value="1"/>
</dbReference>
<keyword evidence="9 12" id="KW-0472">Membrane</keyword>
<evidence type="ECO:0000256" key="10">
    <source>
        <dbReference type="ARBA" id="ARBA00023180"/>
    </source>
</evidence>
<dbReference type="FunFam" id="1.20.1560.10:FF:000012">
    <property type="entry name" value="ATP binding cassette subfamily C member 5"/>
    <property type="match status" value="1"/>
</dbReference>
<proteinExistence type="inferred from homology"/>
<dbReference type="CDD" id="cd03250">
    <property type="entry name" value="ABCC_MRP_domain1"/>
    <property type="match status" value="1"/>
</dbReference>
<evidence type="ECO:0000256" key="2">
    <source>
        <dbReference type="ARBA" id="ARBA00009726"/>
    </source>
</evidence>
<dbReference type="InterPro" id="IPR036640">
    <property type="entry name" value="ABC1_TM_sf"/>
</dbReference>
<dbReference type="FunFam" id="1.20.1560.10:FF:000015">
    <property type="entry name" value="multidrug resistance-associated protein 5 isoform X1"/>
    <property type="match status" value="1"/>
</dbReference>
<evidence type="ECO:0000256" key="11">
    <source>
        <dbReference type="SAM" id="MobiDB-lite"/>
    </source>
</evidence>
<keyword evidence="16" id="KW-1185">Reference proteome</keyword>
<feature type="transmembrane region" description="Helical" evidence="12">
    <location>
        <begin position="1023"/>
        <end position="1043"/>
    </location>
</feature>
<evidence type="ECO:0000259" key="13">
    <source>
        <dbReference type="PROSITE" id="PS50893"/>
    </source>
</evidence>
<evidence type="ECO:0008006" key="17">
    <source>
        <dbReference type="Google" id="ProtNLM"/>
    </source>
</evidence>
<evidence type="ECO:0000256" key="12">
    <source>
        <dbReference type="SAM" id="Phobius"/>
    </source>
</evidence>
<keyword evidence="7" id="KW-0067">ATP-binding</keyword>
<evidence type="ECO:0000256" key="9">
    <source>
        <dbReference type="ARBA" id="ARBA00023136"/>
    </source>
</evidence>
<dbReference type="InterPro" id="IPR003439">
    <property type="entry name" value="ABC_transporter-like_ATP-bd"/>
</dbReference>
<dbReference type="GO" id="GO:0016887">
    <property type="term" value="F:ATP hydrolysis activity"/>
    <property type="evidence" value="ECO:0007669"/>
    <property type="project" value="InterPro"/>
</dbReference>
<dbReference type="GO" id="GO:0012505">
    <property type="term" value="C:endomembrane system"/>
    <property type="evidence" value="ECO:0007669"/>
    <property type="project" value="UniProtKB-SubCell"/>
</dbReference>
<feature type="transmembrane region" description="Helical" evidence="12">
    <location>
        <begin position="170"/>
        <end position="191"/>
    </location>
</feature>
<keyword evidence="6" id="KW-0547">Nucleotide-binding</keyword>
<organism evidence="15 16">
    <name type="scientific">Cryptotermes secundus</name>
    <dbReference type="NCBI Taxonomy" id="105785"/>
    <lineage>
        <taxon>Eukaryota</taxon>
        <taxon>Metazoa</taxon>
        <taxon>Ecdysozoa</taxon>
        <taxon>Arthropoda</taxon>
        <taxon>Hexapoda</taxon>
        <taxon>Insecta</taxon>
        <taxon>Pterygota</taxon>
        <taxon>Neoptera</taxon>
        <taxon>Polyneoptera</taxon>
        <taxon>Dictyoptera</taxon>
        <taxon>Blattodea</taxon>
        <taxon>Blattoidea</taxon>
        <taxon>Termitoidae</taxon>
        <taxon>Kalotermitidae</taxon>
        <taxon>Cryptotermitinae</taxon>
        <taxon>Cryptotermes</taxon>
    </lineage>
</organism>
<name>A0A2J7QHS3_9NEOP</name>
<dbReference type="InterPro" id="IPR003593">
    <property type="entry name" value="AAA+_ATPase"/>
</dbReference>
<feature type="transmembrane region" description="Helical" evidence="12">
    <location>
        <begin position="831"/>
        <end position="855"/>
    </location>
</feature>
<evidence type="ECO:0000256" key="6">
    <source>
        <dbReference type="ARBA" id="ARBA00022741"/>
    </source>
</evidence>
<feature type="transmembrane region" description="Helical" evidence="12">
    <location>
        <begin position="891"/>
        <end position="909"/>
    </location>
</feature>
<dbReference type="GO" id="GO:0016020">
    <property type="term" value="C:membrane"/>
    <property type="evidence" value="ECO:0007669"/>
    <property type="project" value="InterPro"/>
</dbReference>
<evidence type="ECO:0000259" key="14">
    <source>
        <dbReference type="PROSITE" id="PS50929"/>
    </source>
</evidence>
<feature type="domain" description="ABC transporter" evidence="13">
    <location>
        <begin position="525"/>
        <end position="746"/>
    </location>
</feature>
<dbReference type="Pfam" id="PF00664">
    <property type="entry name" value="ABC_membrane"/>
    <property type="match status" value="2"/>
</dbReference>
<keyword evidence="3" id="KW-0813">Transport</keyword>
<dbReference type="SUPFAM" id="SSF52540">
    <property type="entry name" value="P-loop containing nucleoside triphosphate hydrolases"/>
    <property type="match status" value="1"/>
</dbReference>
<dbReference type="InterPro" id="IPR011527">
    <property type="entry name" value="ABC1_TM_dom"/>
</dbReference>
<dbReference type="AlphaFoldDB" id="A0A2J7QHS3"/>
<dbReference type="InParanoid" id="A0A2J7QHS3"/>
<feature type="transmembrane region" description="Helical" evidence="12">
    <location>
        <begin position="973"/>
        <end position="1003"/>
    </location>
</feature>
<evidence type="ECO:0000256" key="5">
    <source>
        <dbReference type="ARBA" id="ARBA00022737"/>
    </source>
</evidence>
<comment type="similarity">
    <text evidence="2">Belongs to the ABC transporter superfamily. ABCC family. Conjugate transporter (TC 3.A.1.208) subfamily.</text>
</comment>
<comment type="caution">
    <text evidence="15">The sequence shown here is derived from an EMBL/GenBank/DDBJ whole genome shotgun (WGS) entry which is preliminary data.</text>
</comment>
<dbReference type="CDD" id="cd18599">
    <property type="entry name" value="ABC_6TM_MRP5_8_9_D2"/>
    <property type="match status" value="1"/>
</dbReference>
<dbReference type="PROSITE" id="PS50929">
    <property type="entry name" value="ABC_TM1F"/>
    <property type="match status" value="2"/>
</dbReference>